<reference evidence="6 7" key="1">
    <citation type="submission" date="2019-10" db="EMBL/GenBank/DDBJ databases">
        <title>Vibrio sp. nov. isolated from a shrimp pond.</title>
        <authorList>
            <person name="Gomez-Gil B."/>
            <person name="Enciso-Ibarra J."/>
            <person name="Enciso-Ibarra K."/>
            <person name="Bolan-Mejia C."/>
        </authorList>
    </citation>
    <scope>NUCLEOTIDE SEQUENCE [LARGE SCALE GENOMIC DNA]</scope>
    <source>
        <strain evidence="6 7">CAIM 722</strain>
    </source>
</reference>
<evidence type="ECO:0000313" key="6">
    <source>
        <dbReference type="EMBL" id="MZI93174.1"/>
    </source>
</evidence>
<dbReference type="InterPro" id="IPR003593">
    <property type="entry name" value="AAA+_ATPase"/>
</dbReference>
<dbReference type="EMBL" id="WEKT01000010">
    <property type="protein sequence ID" value="MZI93174.1"/>
    <property type="molecule type" value="Genomic_DNA"/>
</dbReference>
<gene>
    <name evidence="6" type="ORF">F9817_08175</name>
</gene>
<comment type="caution">
    <text evidence="6">The sequence shown here is derived from an EMBL/GenBank/DDBJ whole genome shotgun (WGS) entry which is preliminary data.</text>
</comment>
<dbReference type="PANTHER" id="PTHR42794:SF2">
    <property type="entry name" value="ABC TRANSPORTER ATP-BINDING PROTEIN"/>
    <property type="match status" value="1"/>
</dbReference>
<evidence type="ECO:0000256" key="2">
    <source>
        <dbReference type="ARBA" id="ARBA00022448"/>
    </source>
</evidence>
<dbReference type="GO" id="GO:0016887">
    <property type="term" value="F:ATP hydrolysis activity"/>
    <property type="evidence" value="ECO:0007669"/>
    <property type="project" value="InterPro"/>
</dbReference>
<dbReference type="Gene3D" id="3.40.50.300">
    <property type="entry name" value="P-loop containing nucleotide triphosphate hydrolases"/>
    <property type="match status" value="1"/>
</dbReference>
<evidence type="ECO:0000256" key="1">
    <source>
        <dbReference type="ARBA" id="ARBA00005417"/>
    </source>
</evidence>
<proteinExistence type="inferred from homology"/>
<evidence type="ECO:0000256" key="3">
    <source>
        <dbReference type="ARBA" id="ARBA00022741"/>
    </source>
</evidence>
<dbReference type="Proteomes" id="UP000462621">
    <property type="component" value="Unassembled WGS sequence"/>
</dbReference>
<keyword evidence="4 6" id="KW-0067">ATP-binding</keyword>
<comment type="similarity">
    <text evidence="1">Belongs to the ABC transporter superfamily.</text>
</comment>
<dbReference type="RefSeq" id="WP_161154470.1">
    <property type="nucleotide sequence ID" value="NZ_WEKT01000010.1"/>
</dbReference>
<dbReference type="PANTHER" id="PTHR42794">
    <property type="entry name" value="HEMIN IMPORT ATP-BINDING PROTEIN HMUV"/>
    <property type="match status" value="1"/>
</dbReference>
<dbReference type="SMART" id="SM00382">
    <property type="entry name" value="AAA"/>
    <property type="match status" value="1"/>
</dbReference>
<evidence type="ECO:0000259" key="5">
    <source>
        <dbReference type="PROSITE" id="PS50893"/>
    </source>
</evidence>
<accession>A0A7X4RUJ8</accession>
<dbReference type="Pfam" id="PF00005">
    <property type="entry name" value="ABC_tran"/>
    <property type="match status" value="1"/>
</dbReference>
<feature type="domain" description="ABC transporter" evidence="5">
    <location>
        <begin position="3"/>
        <end position="235"/>
    </location>
</feature>
<dbReference type="GO" id="GO:0005524">
    <property type="term" value="F:ATP binding"/>
    <property type="evidence" value="ECO:0007669"/>
    <property type="project" value="UniProtKB-KW"/>
</dbReference>
<evidence type="ECO:0000256" key="4">
    <source>
        <dbReference type="ARBA" id="ARBA00022840"/>
    </source>
</evidence>
<dbReference type="AlphaFoldDB" id="A0A7X4RUJ8"/>
<keyword evidence="7" id="KW-1185">Reference proteome</keyword>
<keyword evidence="3" id="KW-0547">Nucleotide-binding</keyword>
<protein>
    <submittedName>
        <fullName evidence="6">ATP-binding cassette domain-containing protein</fullName>
    </submittedName>
</protein>
<organism evidence="6 7">
    <name type="scientific">Vibrio eleionomae</name>
    <dbReference type="NCBI Taxonomy" id="2653505"/>
    <lineage>
        <taxon>Bacteria</taxon>
        <taxon>Pseudomonadati</taxon>
        <taxon>Pseudomonadota</taxon>
        <taxon>Gammaproteobacteria</taxon>
        <taxon>Vibrionales</taxon>
        <taxon>Vibrionaceae</taxon>
        <taxon>Vibrio</taxon>
    </lineage>
</organism>
<evidence type="ECO:0000313" key="7">
    <source>
        <dbReference type="Proteomes" id="UP000462621"/>
    </source>
</evidence>
<dbReference type="SUPFAM" id="SSF52540">
    <property type="entry name" value="P-loop containing nucleoside triphosphate hydrolases"/>
    <property type="match status" value="1"/>
</dbReference>
<name>A0A7X4RUJ8_9VIBR</name>
<dbReference type="FunFam" id="3.40.50.300:FF:000134">
    <property type="entry name" value="Iron-enterobactin ABC transporter ATP-binding protein"/>
    <property type="match status" value="1"/>
</dbReference>
<keyword evidence="2" id="KW-0813">Transport</keyword>
<dbReference type="InterPro" id="IPR003439">
    <property type="entry name" value="ABC_transporter-like_ATP-bd"/>
</dbReference>
<dbReference type="PROSITE" id="PS50893">
    <property type="entry name" value="ABC_TRANSPORTER_2"/>
    <property type="match status" value="1"/>
</dbReference>
<dbReference type="InterPro" id="IPR027417">
    <property type="entry name" value="P-loop_NTPase"/>
</dbReference>
<sequence>MRIDGEHLTISREGNTILHDVQFHLDSGCKLALIGPNGSGKSTLLRTLAGLEKEAVSHLVLGEERVCDLSKHQMATRVALVAQHSQLDMDLTVEALVRLGRTPYRGLFSSWSQKDTEAIEQALRQTQLTELRHHHWHQLSGGLQQRCQIARALAQQPDILLLDEPTNHLDIQYQLELMSLIESLPMTVVVSLHDLNLAVNYCTDVLLLNHGRVVACGHPLDVITAQRIAQVYGVKSSICHQSDGDVHIAFQRR</sequence>